<dbReference type="PANTHER" id="PTHR33112:SF16">
    <property type="entry name" value="HETEROKARYON INCOMPATIBILITY DOMAIN-CONTAINING PROTEIN"/>
    <property type="match status" value="1"/>
</dbReference>
<dbReference type="PANTHER" id="PTHR33112">
    <property type="entry name" value="DOMAIN PROTEIN, PUTATIVE-RELATED"/>
    <property type="match status" value="1"/>
</dbReference>
<reference evidence="2" key="1">
    <citation type="journal article" date="2021" name="Nat. Commun.">
        <title>Genetic determinants of endophytism in the Arabidopsis root mycobiome.</title>
        <authorList>
            <person name="Mesny F."/>
            <person name="Miyauchi S."/>
            <person name="Thiergart T."/>
            <person name="Pickel B."/>
            <person name="Atanasova L."/>
            <person name="Karlsson M."/>
            <person name="Huettel B."/>
            <person name="Barry K.W."/>
            <person name="Haridas S."/>
            <person name="Chen C."/>
            <person name="Bauer D."/>
            <person name="Andreopoulos W."/>
            <person name="Pangilinan J."/>
            <person name="LaButti K."/>
            <person name="Riley R."/>
            <person name="Lipzen A."/>
            <person name="Clum A."/>
            <person name="Drula E."/>
            <person name="Henrissat B."/>
            <person name="Kohler A."/>
            <person name="Grigoriev I.V."/>
            <person name="Martin F.M."/>
            <person name="Hacquard S."/>
        </authorList>
    </citation>
    <scope>NUCLEOTIDE SEQUENCE</scope>
    <source>
        <strain evidence="2">MPI-CAGE-AT-0147</strain>
    </source>
</reference>
<sequence>MSRTGGRGRYAVSNARSHGVRDGPNYVERLWNFLMDFRHYNGSEFRLLFAYDAESQQVKTVDLHTGILPVVIFKLYADHDSPAATFIPRRPNLWDTASDTTFALIRQWISDCDNNHTCRTLSATPRAPKRLLDLRGGSLGPDIKLIDTRSISGFPRYAALSYCWGNPKEHHQLKTLKSNITNHQDQIKSSSLPKTISDAVIFCRKLDIPYLWVDALCIVQDDDADKLSEIEAMGHIYANDFLTIAATSSSGSDDGFLQPRQNFCFSAPFPAPDGGVMDLKWNWHGRGFLNHTNEITQWDGKHKNAKNMESWHSRGWTFQEIMLSRRTILLSVFQPYWICQDSLRAGGEPSPEEYVSAVGLENSIRGMAPGKSSMTAESAMNSEYKWPWIAENYSARLLSVLDDKPLAIHSIREQNVQQGGTYTAGVWSTHIAVDLLWSTIRCHSRSSEELQRFGSLYEQGRITNLPSWSWLSFDGVVRFEAVWHALYTGKIKYFDEINTRIEILETPEVDVFGRLERGCLRIRGPMKRVLAIPIQGPSWEKRPQRLSCYDTKIWDGAAKSYSDAKPEASAAASRIGEVVFDNFKDGPPSSVSDLILRTDWSFAEDYEAAPRVFDCLVVATVGNRQEHRSLATDSRKYSMMTQGNEVAYGLLLEVLSGSGGQKWKRVGLFRGDEGRSFYFDDTDEKDFSFV</sequence>
<accession>A0A9P9E789</accession>
<dbReference type="InterPro" id="IPR010730">
    <property type="entry name" value="HET"/>
</dbReference>
<dbReference type="AlphaFoldDB" id="A0A9P9E789"/>
<evidence type="ECO:0000313" key="2">
    <source>
        <dbReference type="EMBL" id="KAH7131261.1"/>
    </source>
</evidence>
<evidence type="ECO:0000259" key="1">
    <source>
        <dbReference type="Pfam" id="PF06985"/>
    </source>
</evidence>
<feature type="domain" description="Heterokaryon incompatibility" evidence="1">
    <location>
        <begin position="157"/>
        <end position="320"/>
    </location>
</feature>
<evidence type="ECO:0000313" key="3">
    <source>
        <dbReference type="Proteomes" id="UP000738349"/>
    </source>
</evidence>
<protein>
    <submittedName>
        <fullName evidence="2">Heterokaryon incompatibility protein-domain-containing protein</fullName>
    </submittedName>
</protein>
<proteinExistence type="predicted"/>
<dbReference type="Proteomes" id="UP000738349">
    <property type="component" value="Unassembled WGS sequence"/>
</dbReference>
<comment type="caution">
    <text evidence="2">The sequence shown here is derived from an EMBL/GenBank/DDBJ whole genome shotgun (WGS) entry which is preliminary data.</text>
</comment>
<keyword evidence="3" id="KW-1185">Reference proteome</keyword>
<dbReference type="OrthoDB" id="3789824at2759"/>
<dbReference type="EMBL" id="JAGMUV010000017">
    <property type="protein sequence ID" value="KAH7131261.1"/>
    <property type="molecule type" value="Genomic_DNA"/>
</dbReference>
<organism evidence="2 3">
    <name type="scientific">Dactylonectria macrodidyma</name>
    <dbReference type="NCBI Taxonomy" id="307937"/>
    <lineage>
        <taxon>Eukaryota</taxon>
        <taxon>Fungi</taxon>
        <taxon>Dikarya</taxon>
        <taxon>Ascomycota</taxon>
        <taxon>Pezizomycotina</taxon>
        <taxon>Sordariomycetes</taxon>
        <taxon>Hypocreomycetidae</taxon>
        <taxon>Hypocreales</taxon>
        <taxon>Nectriaceae</taxon>
        <taxon>Dactylonectria</taxon>
    </lineage>
</organism>
<name>A0A9P9E789_9HYPO</name>
<dbReference type="Pfam" id="PF06985">
    <property type="entry name" value="HET"/>
    <property type="match status" value="1"/>
</dbReference>
<gene>
    <name evidence="2" type="ORF">EDB81DRAFT_950592</name>
</gene>